<proteinExistence type="predicted"/>
<reference evidence="3 4" key="1">
    <citation type="submission" date="2020-01" db="EMBL/GenBank/DDBJ databases">
        <title>Genomes of bacteria type strains.</title>
        <authorList>
            <person name="Chen J."/>
            <person name="Zhu S."/>
            <person name="Yang J."/>
        </authorList>
    </citation>
    <scope>NUCLEOTIDE SEQUENCE [LARGE SCALE GENOMIC DNA]</scope>
    <source>
        <strain evidence="3 4">LMG 22958</strain>
    </source>
</reference>
<dbReference type="InterPro" id="IPR019595">
    <property type="entry name" value="DUF2470"/>
</dbReference>
<evidence type="ECO:0000259" key="1">
    <source>
        <dbReference type="Pfam" id="PF10615"/>
    </source>
</evidence>
<evidence type="ECO:0000313" key="4">
    <source>
        <dbReference type="Proteomes" id="UP000478837"/>
    </source>
</evidence>
<dbReference type="InterPro" id="IPR012349">
    <property type="entry name" value="Split_barrel_FMN-bd"/>
</dbReference>
<comment type="caution">
    <text evidence="3">The sequence shown here is derived from an EMBL/GenBank/DDBJ whole genome shotgun (WGS) entry which is preliminary data.</text>
</comment>
<keyword evidence="4" id="KW-1185">Reference proteome</keyword>
<evidence type="ECO:0000259" key="2">
    <source>
        <dbReference type="Pfam" id="PF13883"/>
    </source>
</evidence>
<dbReference type="Pfam" id="PF13883">
    <property type="entry name" value="CREG_beta-barrel"/>
    <property type="match status" value="1"/>
</dbReference>
<feature type="domain" description="CREG-like beta-barrel" evidence="2">
    <location>
        <begin position="10"/>
        <end position="152"/>
    </location>
</feature>
<dbReference type="RefSeq" id="WP_163112869.1">
    <property type="nucleotide sequence ID" value="NZ_JAAAWP010000018.1"/>
</dbReference>
<dbReference type="InterPro" id="IPR055343">
    <property type="entry name" value="CREG_beta-barrel"/>
</dbReference>
<dbReference type="Pfam" id="PF10615">
    <property type="entry name" value="DUF2470"/>
    <property type="match status" value="1"/>
</dbReference>
<sequence>MDNQPAPDHIFNARCLMRTQHTGVLSTVSLSLKGYPFGSVTPYWMTDNGDLILYASDIAQHSRNMKADSKVSLCVFDSDKDDSQANARVTVIGDASVIGSDCEESESYFTLYPQARAYVDAHDFQFYRITPTRIRYIGGFGEIHWFKPEDWHYVTPEWVEHKQGMIDHMHEDHKDALALMLEHQYGVKANEDHIEMLNACIEGFHINAAGNVYFIKYDSPCLAPQSVRPAMVKLTHAARSAINKKSDRKSPSVA</sequence>
<protein>
    <submittedName>
        <fullName evidence="3">DUF2470 domain-containing protein</fullName>
    </submittedName>
</protein>
<dbReference type="GO" id="GO:0005737">
    <property type="term" value="C:cytoplasm"/>
    <property type="evidence" value="ECO:0007669"/>
    <property type="project" value="UniProtKB-ARBA"/>
</dbReference>
<dbReference type="Gene3D" id="2.30.110.10">
    <property type="entry name" value="Electron Transport, Fmn-binding Protein, Chain A"/>
    <property type="match status" value="1"/>
</dbReference>
<dbReference type="EMBL" id="JAAAWP010000018">
    <property type="protein sequence ID" value="NDW23271.1"/>
    <property type="molecule type" value="Genomic_DNA"/>
</dbReference>
<dbReference type="Gene3D" id="3.20.180.10">
    <property type="entry name" value="PNP-oxidase-like"/>
    <property type="match status" value="1"/>
</dbReference>
<dbReference type="PANTHER" id="PTHR13343:SF17">
    <property type="entry name" value="CELLULAR REPRESSOR OF E1A-STIMULATED GENES, ISOFORM A"/>
    <property type="match status" value="1"/>
</dbReference>
<evidence type="ECO:0000313" key="3">
    <source>
        <dbReference type="EMBL" id="NDW23271.1"/>
    </source>
</evidence>
<gene>
    <name evidence="3" type="ORF">GTW09_17285</name>
</gene>
<dbReference type="InterPro" id="IPR037119">
    <property type="entry name" value="Haem_oxidase_HugZ-like_sf"/>
</dbReference>
<dbReference type="Proteomes" id="UP000478837">
    <property type="component" value="Unassembled WGS sequence"/>
</dbReference>
<name>A0A6L9MZK5_9ALTE</name>
<feature type="domain" description="DUF2470" evidence="1">
    <location>
        <begin position="162"/>
        <end position="234"/>
    </location>
</feature>
<accession>A0A6L9MZK5</accession>
<dbReference type="AlphaFoldDB" id="A0A6L9MZK5"/>
<dbReference type="PANTHER" id="PTHR13343">
    <property type="entry name" value="CREG1 PROTEIN"/>
    <property type="match status" value="1"/>
</dbReference>
<organism evidence="3 4">
    <name type="scientific">Alteromonas hispanica</name>
    <dbReference type="NCBI Taxonomy" id="315421"/>
    <lineage>
        <taxon>Bacteria</taxon>
        <taxon>Pseudomonadati</taxon>
        <taxon>Pseudomonadota</taxon>
        <taxon>Gammaproteobacteria</taxon>
        <taxon>Alteromonadales</taxon>
        <taxon>Alteromonadaceae</taxon>
        <taxon>Alteromonas/Salinimonas group</taxon>
        <taxon>Alteromonas</taxon>
    </lineage>
</organism>
<dbReference type="SUPFAM" id="SSF50475">
    <property type="entry name" value="FMN-binding split barrel"/>
    <property type="match status" value="1"/>
</dbReference>